<comment type="caution">
    <text evidence="15">Lacks conserved residue(s) required for the propagation of feature annotation.</text>
</comment>
<feature type="domain" description="Ion transport" evidence="17">
    <location>
        <begin position="846"/>
        <end position="1102"/>
    </location>
</feature>
<dbReference type="Gene3D" id="1.10.238.10">
    <property type="entry name" value="EF-hand"/>
    <property type="match status" value="1"/>
</dbReference>
<feature type="transmembrane region" description="Helical" evidence="15">
    <location>
        <begin position="121"/>
        <end position="139"/>
    </location>
</feature>
<dbReference type="InterPro" id="IPR010526">
    <property type="entry name" value="Na_trans_assoc_dom"/>
</dbReference>
<keyword evidence="5" id="KW-0691">RNA editing</keyword>
<evidence type="ECO:0000256" key="3">
    <source>
        <dbReference type="ARBA" id="ARBA00022461"/>
    </source>
</evidence>
<dbReference type="Proteomes" id="UP001054837">
    <property type="component" value="Unassembled WGS sequence"/>
</dbReference>
<evidence type="ECO:0000259" key="18">
    <source>
        <dbReference type="Pfam" id="PF06512"/>
    </source>
</evidence>
<evidence type="ECO:0000256" key="9">
    <source>
        <dbReference type="ARBA" id="ARBA00022989"/>
    </source>
</evidence>
<dbReference type="AlphaFoldDB" id="A0AAV4V8S4"/>
<dbReference type="GO" id="GO:0001518">
    <property type="term" value="C:voltage-gated sodium channel complex"/>
    <property type="evidence" value="ECO:0007669"/>
    <property type="project" value="UniProtKB-UniRule"/>
</dbReference>
<dbReference type="SUPFAM" id="SSF81324">
    <property type="entry name" value="Voltage-gated potassium channels"/>
    <property type="match status" value="3"/>
</dbReference>
<keyword evidence="2 15" id="KW-0813">Transport</keyword>
<dbReference type="PANTHER" id="PTHR10037">
    <property type="entry name" value="VOLTAGE-GATED CATION CHANNEL CALCIUM AND SODIUM"/>
    <property type="match status" value="1"/>
</dbReference>
<evidence type="ECO:0000256" key="11">
    <source>
        <dbReference type="ARBA" id="ARBA00023136"/>
    </source>
</evidence>
<dbReference type="Pfam" id="PF06512">
    <property type="entry name" value="Na_trans_assoc"/>
    <property type="match status" value="1"/>
</dbReference>
<keyword evidence="7" id="KW-0677">Repeat</keyword>
<comment type="similarity">
    <text evidence="15">Belongs to the sodium channel (TC 1.A.1.10) family.</text>
</comment>
<keyword evidence="20" id="KW-1185">Reference proteome</keyword>
<dbReference type="FunFam" id="1.10.238.10:FF:000061">
    <property type="entry name" value="Sodium channel protein"/>
    <property type="match status" value="1"/>
</dbReference>
<dbReference type="FunFam" id="1.10.287.70:FF:000046">
    <property type="entry name" value="Sodium channel protein"/>
    <property type="match status" value="1"/>
</dbReference>
<dbReference type="GO" id="GO:0005248">
    <property type="term" value="F:voltage-gated sodium channel activity"/>
    <property type="evidence" value="ECO:0007669"/>
    <property type="project" value="InterPro"/>
</dbReference>
<keyword evidence="14 15" id="KW-0739">Sodium transport</keyword>
<keyword evidence="10 15" id="KW-0915">Sodium</keyword>
<feature type="compositionally biased region" description="Basic and acidic residues" evidence="16">
    <location>
        <begin position="448"/>
        <end position="459"/>
    </location>
</feature>
<protein>
    <recommendedName>
        <fullName evidence="15">Sodium channel protein</fullName>
    </recommendedName>
</protein>
<comment type="caution">
    <text evidence="19">The sequence shown here is derived from an EMBL/GenBank/DDBJ whole genome shotgun (WGS) entry which is preliminary data.</text>
</comment>
<evidence type="ECO:0000313" key="19">
    <source>
        <dbReference type="EMBL" id="GIY66078.1"/>
    </source>
</evidence>
<evidence type="ECO:0000256" key="12">
    <source>
        <dbReference type="ARBA" id="ARBA00023157"/>
    </source>
</evidence>
<feature type="transmembrane region" description="Helical" evidence="15">
    <location>
        <begin position="1070"/>
        <end position="1093"/>
    </location>
</feature>
<proteinExistence type="inferred from homology"/>
<dbReference type="InterPro" id="IPR043203">
    <property type="entry name" value="VGCC_Ca_Na"/>
</dbReference>
<comment type="function">
    <text evidence="15">Mediates the voltage-dependent sodium ion permeability of excitable membranes. Assuming opened or closed conformations in response to the voltage difference across the membrane, the protein forms a sodium-selective channel through which Na(+) ions may pass in accordance with their electrochemical gradient.</text>
</comment>
<name>A0AAV4V8S4_9ARAC</name>
<dbReference type="FunFam" id="1.20.120.350:FF:000019">
    <property type="entry name" value="Sodium channel protein"/>
    <property type="match status" value="1"/>
</dbReference>
<feature type="transmembrane region" description="Helical" evidence="15">
    <location>
        <begin position="211"/>
        <end position="235"/>
    </location>
</feature>
<keyword evidence="11 15" id="KW-0472">Membrane</keyword>
<feature type="transmembrane region" description="Helical" evidence="15">
    <location>
        <begin position="91"/>
        <end position="109"/>
    </location>
</feature>
<dbReference type="EMBL" id="BPLQ01012525">
    <property type="protein sequence ID" value="GIY66078.1"/>
    <property type="molecule type" value="Genomic_DNA"/>
</dbReference>
<feature type="transmembrane region" description="Helical" evidence="15">
    <location>
        <begin position="881"/>
        <end position="899"/>
    </location>
</feature>
<feature type="domain" description="Ion transport" evidence="17">
    <location>
        <begin position="588"/>
        <end position="797"/>
    </location>
</feature>
<dbReference type="Pfam" id="PF00520">
    <property type="entry name" value="Ion_trans"/>
    <property type="match status" value="3"/>
</dbReference>
<evidence type="ECO:0000256" key="2">
    <source>
        <dbReference type="ARBA" id="ARBA00022448"/>
    </source>
</evidence>
<evidence type="ECO:0000256" key="5">
    <source>
        <dbReference type="ARBA" id="ARBA00022495"/>
    </source>
</evidence>
<dbReference type="FunFam" id="1.20.120.350:FF:000023">
    <property type="entry name" value="Sodium channel protein"/>
    <property type="match status" value="1"/>
</dbReference>
<feature type="transmembrane region" description="Helical" evidence="15">
    <location>
        <begin position="592"/>
        <end position="620"/>
    </location>
</feature>
<keyword evidence="3 15" id="KW-0894">Sodium channel</keyword>
<feature type="transmembrane region" description="Helical" evidence="15">
    <location>
        <begin position="764"/>
        <end position="787"/>
    </location>
</feature>
<keyword evidence="15 19" id="KW-0407">Ion channel</keyword>
<dbReference type="PANTHER" id="PTHR10037:SF288">
    <property type="entry name" value="SODIUM CHANNEL PROTEIN PARA"/>
    <property type="match status" value="1"/>
</dbReference>
<keyword evidence="6 15" id="KW-0812">Transmembrane</keyword>
<dbReference type="GO" id="GO:0086010">
    <property type="term" value="P:membrane depolarization during action potential"/>
    <property type="evidence" value="ECO:0007669"/>
    <property type="project" value="TreeGrafter"/>
</dbReference>
<dbReference type="FunFam" id="1.10.287.70:FF:000047">
    <property type="entry name" value="Sodium channel protein"/>
    <property type="match status" value="1"/>
</dbReference>
<evidence type="ECO:0000313" key="20">
    <source>
        <dbReference type="Proteomes" id="UP001054837"/>
    </source>
</evidence>
<feature type="transmembrane region" description="Helical" evidence="15">
    <location>
        <begin position="964"/>
        <end position="992"/>
    </location>
</feature>
<feature type="domain" description="Ion transport" evidence="17">
    <location>
        <begin position="90"/>
        <end position="318"/>
    </location>
</feature>
<dbReference type="Gene3D" id="1.20.120.350">
    <property type="entry name" value="Voltage-gated potassium channels. Chain C"/>
    <property type="match status" value="2"/>
</dbReference>
<feature type="region of interest" description="Disordered" evidence="16">
    <location>
        <begin position="493"/>
        <end position="525"/>
    </location>
</feature>
<dbReference type="Gene3D" id="1.10.287.70">
    <property type="match status" value="3"/>
</dbReference>
<accession>A0AAV4V8S4</accession>
<evidence type="ECO:0000256" key="8">
    <source>
        <dbReference type="ARBA" id="ARBA00022882"/>
    </source>
</evidence>
<keyword evidence="13" id="KW-0325">Glycoprotein</keyword>
<evidence type="ECO:0000256" key="1">
    <source>
        <dbReference type="ARBA" id="ARBA00004651"/>
    </source>
</evidence>
<feature type="transmembrane region" description="Helical" evidence="15">
    <location>
        <begin position="159"/>
        <end position="180"/>
    </location>
</feature>
<comment type="subcellular location">
    <subcellularLocation>
        <location evidence="1 15">Cell membrane</location>
        <topology evidence="1 15">Multi-pass membrane protein</topology>
    </subcellularLocation>
</comment>
<feature type="domain" description="Sodium ion transport-associated" evidence="18">
    <location>
        <begin position="329"/>
        <end position="581"/>
    </location>
</feature>
<evidence type="ECO:0000256" key="15">
    <source>
        <dbReference type="RuleBase" id="RU361132"/>
    </source>
</evidence>
<keyword evidence="9 15" id="KW-1133">Transmembrane helix</keyword>
<keyword evidence="12" id="KW-1015">Disulfide bond</keyword>
<feature type="transmembrane region" description="Helical" evidence="15">
    <location>
        <begin position="646"/>
        <end position="675"/>
    </location>
</feature>
<sequence length="1278" mass="145710">MNLASVTLFDVVLCASVFQFTTRGYRMAILKHYSVSVYYFPTEREELDKPRFKERCLANCLKCIDIFCVWDCCACWVRFQEIVSLIVFDPFMELFITLCIVVNTLFMAMDHHNMDEAFERFLNYGNYFFTATFAIEAGFKLITLSPKFYFCEGWNIFDFFIVSLSLLELGLEGVQGLSVLRSFRLLRVFKLAKSWPTLNLLISIMGKTMGALGNLTFVLGIIIFIFAVMGMQLFGKNYDENKSLFPNGEVPNWNFKDFMHSFMIVFRVLCGEWIESMWDCLLVSGWTCLPFFLSTVVIGNLVVLNLFLALLLSSFGASNLSQAPSDTADTKKLQEAIDRFTKFFNWVKNVLLRILKSIRAKLTNQIADQGTEMHEDLGDDTITGEFVEDGQLPMMEKFSKHVTDLEVVIGDEMEISVQGNGQAIQIKDSNNSRPTMNCVPLGTKIEKPTLKMNNTKEGELTGNNKLYPNNGEDNNKSDVIEKGLVVAKIPKESSDLSLDSGEEKKDSSKEDTSSTGEFDMDGDMEDKLDTDKIETALSEDHIEPEYPADCCPDCCYDRFPFCLGDDTLWWTRWKEARRRSYNLVEHKYFETLIITMILISSLALVSMFNLAVGLAGYANIPAFKTMRTLRALRPLRAMSRLEGMRVVVNALVQAIPAIFNVLLVCLIFWLIFAIMGVQLMSGKFYSCKDHDIRVNVSVAANKTICLEKNLTWSTPKINFDNVLNAYLALFQVATFKGWIDIMNAAIDSTAIDQQPESESTIFMYLYFVLFIIFGSFFTLNLFIGVIIDNFNEQKRKAGGSLEMFMTEDQKKYYNAMKKMGSKKPAKAIPRPQFKLQAVVFDLTTNKKFDMAIMIFICLNMTVMAMDHYNPTDLFDTILERLNIFFIAIFTAECVLKIFALRMYYFKEPWNVFDFVVVTLSILGIVLKDLIAKYFVSPTLLRVVRVVKVGRVLRLVKGARGIRTLLFALAMSLPALFNICLLLFLVMFIYAIFGMSFFMNVRHRAGVDENFNFETFGQSMILLFQMSTSAGWSDVLAAIMEEEDCDPPSGNSSDECTGGTAGDCGSRNIAVAYLVSYLIISFLIIINMYIAVILENYSQATEDVQEGLTDDDYDMYYEIWQNFDPDGTQFIKYSALSTFLDTLEEPLQIPKPNKYKIISMDIPICESDLVFCVDILDALTKDFFARKGHHIDESAELEVVVPKEREGYKPISSTRYRQREIYCARIIQLAWRRYKGRIREPRQQQTAIVVESDGHMTKNGHKVVIHSRSPSVTSRSTDV</sequence>
<dbReference type="InterPro" id="IPR044564">
    <property type="entry name" value="Na_chnl_inactivation_gate"/>
</dbReference>
<evidence type="ECO:0000256" key="13">
    <source>
        <dbReference type="ARBA" id="ARBA00023180"/>
    </source>
</evidence>
<keyword evidence="4" id="KW-1003">Cell membrane</keyword>
<feature type="compositionally biased region" description="Basic and acidic residues" evidence="16">
    <location>
        <begin position="501"/>
        <end position="512"/>
    </location>
</feature>
<feature type="transmembrane region" description="Helical" evidence="15">
    <location>
        <begin position="286"/>
        <end position="312"/>
    </location>
</feature>
<dbReference type="InterPro" id="IPR027359">
    <property type="entry name" value="Volt_channel_dom_sf"/>
</dbReference>
<dbReference type="InterPro" id="IPR001696">
    <property type="entry name" value="Na_channel_asu"/>
</dbReference>
<dbReference type="GO" id="GO:0019228">
    <property type="term" value="P:neuronal action potential"/>
    <property type="evidence" value="ECO:0007669"/>
    <property type="project" value="TreeGrafter"/>
</dbReference>
<dbReference type="CDD" id="cd13433">
    <property type="entry name" value="Na_channel_gate"/>
    <property type="match status" value="1"/>
</dbReference>
<dbReference type="InterPro" id="IPR005821">
    <property type="entry name" value="Ion_trans_dom"/>
</dbReference>
<evidence type="ECO:0000256" key="6">
    <source>
        <dbReference type="ARBA" id="ARBA00022692"/>
    </source>
</evidence>
<feature type="transmembrane region" description="Helical" evidence="15">
    <location>
        <begin position="911"/>
        <end position="935"/>
    </location>
</feature>
<feature type="region of interest" description="Disordered" evidence="16">
    <location>
        <begin position="448"/>
        <end position="476"/>
    </location>
</feature>
<keyword evidence="15" id="KW-0406">Ion transport</keyword>
<feature type="transmembrane region" description="Helical" evidence="15">
    <location>
        <begin position="850"/>
        <end position="869"/>
    </location>
</feature>
<evidence type="ECO:0000256" key="14">
    <source>
        <dbReference type="ARBA" id="ARBA00023201"/>
    </source>
</evidence>
<keyword evidence="8 15" id="KW-0851">Voltage-gated channel</keyword>
<evidence type="ECO:0000256" key="10">
    <source>
        <dbReference type="ARBA" id="ARBA00023053"/>
    </source>
</evidence>
<evidence type="ECO:0000256" key="4">
    <source>
        <dbReference type="ARBA" id="ARBA00022475"/>
    </source>
</evidence>
<dbReference type="PRINTS" id="PR00170">
    <property type="entry name" value="NACHANNEL"/>
</dbReference>
<evidence type="ECO:0000256" key="16">
    <source>
        <dbReference type="SAM" id="MobiDB-lite"/>
    </source>
</evidence>
<gene>
    <name evidence="19" type="primary">para</name>
    <name evidence="19" type="ORF">CDAR_86901</name>
</gene>
<evidence type="ECO:0000259" key="17">
    <source>
        <dbReference type="Pfam" id="PF00520"/>
    </source>
</evidence>
<organism evidence="19 20">
    <name type="scientific">Caerostris darwini</name>
    <dbReference type="NCBI Taxonomy" id="1538125"/>
    <lineage>
        <taxon>Eukaryota</taxon>
        <taxon>Metazoa</taxon>
        <taxon>Ecdysozoa</taxon>
        <taxon>Arthropoda</taxon>
        <taxon>Chelicerata</taxon>
        <taxon>Arachnida</taxon>
        <taxon>Araneae</taxon>
        <taxon>Araneomorphae</taxon>
        <taxon>Entelegynae</taxon>
        <taxon>Araneoidea</taxon>
        <taxon>Araneidae</taxon>
        <taxon>Caerostris</taxon>
    </lineage>
</organism>
<evidence type="ECO:0000256" key="7">
    <source>
        <dbReference type="ARBA" id="ARBA00022737"/>
    </source>
</evidence>
<reference evidence="19 20" key="1">
    <citation type="submission" date="2021-06" db="EMBL/GenBank/DDBJ databases">
        <title>Caerostris darwini draft genome.</title>
        <authorList>
            <person name="Kono N."/>
            <person name="Arakawa K."/>
        </authorList>
    </citation>
    <scope>NUCLEOTIDE SEQUENCE [LARGE SCALE GENOMIC DNA]</scope>
</reference>